<organism evidence="9 10">
    <name type="scientific">Methylotenera mobilis</name>
    <dbReference type="NCBI Taxonomy" id="359408"/>
    <lineage>
        <taxon>Bacteria</taxon>
        <taxon>Pseudomonadati</taxon>
        <taxon>Pseudomonadota</taxon>
        <taxon>Betaproteobacteria</taxon>
        <taxon>Nitrosomonadales</taxon>
        <taxon>Methylophilaceae</taxon>
        <taxon>Methylotenera</taxon>
    </lineage>
</organism>
<keyword evidence="8" id="KW-0460">Magnesium</keyword>
<dbReference type="Pfam" id="PF02696">
    <property type="entry name" value="SelO"/>
    <property type="match status" value="1"/>
</dbReference>
<keyword evidence="4" id="KW-0548">Nucleotidyltransferase</keyword>
<dbReference type="Proteomes" id="UP000264313">
    <property type="component" value="Unassembled WGS sequence"/>
</dbReference>
<name>A0A351RBP6_9PROT</name>
<evidence type="ECO:0000313" key="10">
    <source>
        <dbReference type="Proteomes" id="UP000264313"/>
    </source>
</evidence>
<comment type="similarity">
    <text evidence="2">Belongs to the SELO family.</text>
</comment>
<keyword evidence="7" id="KW-0067">ATP-binding</keyword>
<proteinExistence type="inferred from homology"/>
<evidence type="ECO:0000256" key="6">
    <source>
        <dbReference type="ARBA" id="ARBA00022741"/>
    </source>
</evidence>
<feature type="non-terminal residue" evidence="9">
    <location>
        <position position="1"/>
    </location>
</feature>
<dbReference type="AlphaFoldDB" id="A0A351RBP6"/>
<sequence length="132" mass="15286">VLCKTRLSNLNLAKPNIADLKVAFYTEQGYLNFEQDFNDWLAQYAKRILQSNESDENRHARMASFNPRYVLRNYLAQEAIDLAEQGDTCMIETLLKLLQNPYTKQAGMEKFEEKRPDWARHKAGCSMLSCSS</sequence>
<evidence type="ECO:0000256" key="7">
    <source>
        <dbReference type="ARBA" id="ARBA00022840"/>
    </source>
</evidence>
<evidence type="ECO:0000256" key="4">
    <source>
        <dbReference type="ARBA" id="ARBA00022695"/>
    </source>
</evidence>
<keyword evidence="6" id="KW-0547">Nucleotide-binding</keyword>
<evidence type="ECO:0000256" key="5">
    <source>
        <dbReference type="ARBA" id="ARBA00022723"/>
    </source>
</evidence>
<protein>
    <recommendedName>
        <fullName evidence="11">Selenoprotein O</fullName>
    </recommendedName>
</protein>
<keyword evidence="3" id="KW-0808">Transferase</keyword>
<reference evidence="9 10" key="1">
    <citation type="journal article" date="2018" name="Nat. Biotechnol.">
        <title>A standardized bacterial taxonomy based on genome phylogeny substantially revises the tree of life.</title>
        <authorList>
            <person name="Parks D.H."/>
            <person name="Chuvochina M."/>
            <person name="Waite D.W."/>
            <person name="Rinke C."/>
            <person name="Skarshewski A."/>
            <person name="Chaumeil P.A."/>
            <person name="Hugenholtz P."/>
        </authorList>
    </citation>
    <scope>NUCLEOTIDE SEQUENCE [LARGE SCALE GENOMIC DNA]</scope>
    <source>
        <strain evidence="9">UBA9958</strain>
    </source>
</reference>
<dbReference type="PANTHER" id="PTHR32057">
    <property type="entry name" value="PROTEIN ADENYLYLTRANSFERASE SELO, MITOCHONDRIAL"/>
    <property type="match status" value="1"/>
</dbReference>
<gene>
    <name evidence="9" type="ORF">DCW48_07845</name>
</gene>
<dbReference type="STRING" id="1132855.GCA_000384255_01284"/>
<evidence type="ECO:0008006" key="11">
    <source>
        <dbReference type="Google" id="ProtNLM"/>
    </source>
</evidence>
<evidence type="ECO:0000256" key="3">
    <source>
        <dbReference type="ARBA" id="ARBA00022679"/>
    </source>
</evidence>
<dbReference type="GO" id="GO:0070733">
    <property type="term" value="F:AMPylase activity"/>
    <property type="evidence" value="ECO:0007669"/>
    <property type="project" value="TreeGrafter"/>
</dbReference>
<evidence type="ECO:0000256" key="1">
    <source>
        <dbReference type="ARBA" id="ARBA00001946"/>
    </source>
</evidence>
<dbReference type="GO" id="GO:0005524">
    <property type="term" value="F:ATP binding"/>
    <property type="evidence" value="ECO:0007669"/>
    <property type="project" value="UniProtKB-KW"/>
</dbReference>
<comment type="caution">
    <text evidence="9">The sequence shown here is derived from an EMBL/GenBank/DDBJ whole genome shotgun (WGS) entry which is preliminary data.</text>
</comment>
<evidence type="ECO:0000313" key="9">
    <source>
        <dbReference type="EMBL" id="HBA09467.1"/>
    </source>
</evidence>
<dbReference type="EMBL" id="DNAA01000190">
    <property type="protein sequence ID" value="HBA09467.1"/>
    <property type="molecule type" value="Genomic_DNA"/>
</dbReference>
<dbReference type="PANTHER" id="PTHR32057:SF14">
    <property type="entry name" value="PROTEIN ADENYLYLTRANSFERASE SELO, MITOCHONDRIAL"/>
    <property type="match status" value="1"/>
</dbReference>
<keyword evidence="5" id="KW-0479">Metal-binding</keyword>
<accession>A0A351RBP6</accession>
<dbReference type="InterPro" id="IPR003846">
    <property type="entry name" value="SelO"/>
</dbReference>
<evidence type="ECO:0000256" key="2">
    <source>
        <dbReference type="ARBA" id="ARBA00009747"/>
    </source>
</evidence>
<comment type="cofactor">
    <cofactor evidence="1">
        <name>Mg(2+)</name>
        <dbReference type="ChEBI" id="CHEBI:18420"/>
    </cofactor>
</comment>
<evidence type="ECO:0000256" key="8">
    <source>
        <dbReference type="ARBA" id="ARBA00022842"/>
    </source>
</evidence>
<dbReference type="GO" id="GO:0046872">
    <property type="term" value="F:metal ion binding"/>
    <property type="evidence" value="ECO:0007669"/>
    <property type="project" value="UniProtKB-KW"/>
</dbReference>